<evidence type="ECO:0000256" key="2">
    <source>
        <dbReference type="SAM" id="Phobius"/>
    </source>
</evidence>
<dbReference type="STRING" id="1182542.W9Y6V3"/>
<keyword evidence="2" id="KW-0472">Membrane</keyword>
<feature type="region of interest" description="Disordered" evidence="1">
    <location>
        <begin position="241"/>
        <end position="538"/>
    </location>
</feature>
<dbReference type="HOGENOM" id="CLU_440742_0_0_1"/>
<proteinExistence type="predicted"/>
<dbReference type="eggNOG" id="ENOG502T472">
    <property type="taxonomic scope" value="Eukaryota"/>
</dbReference>
<comment type="caution">
    <text evidence="3">The sequence shown here is derived from an EMBL/GenBank/DDBJ whole genome shotgun (WGS) entry which is preliminary data.</text>
</comment>
<protein>
    <submittedName>
        <fullName evidence="3">Uncharacterized protein</fullName>
    </submittedName>
</protein>
<dbReference type="RefSeq" id="XP_007737599.1">
    <property type="nucleotide sequence ID" value="XM_007739409.1"/>
</dbReference>
<keyword evidence="2" id="KW-1133">Transmembrane helix</keyword>
<dbReference type="AlphaFoldDB" id="W9Y6V3"/>
<sequence length="617" mass="64594">MLRHGPGLHKRKPQTADGNGISDLPSSIGNPTATLPQSIALTNITPDPSATAPIVTASAPSGLTTITETDTLVQSITSLNTVSTITTERVRTITDSSEYASLTSAAALSTSTKVRPTTSKASASATTSAAAAKSATNLSTLIPAIVVPLVVVLLASLCAFWFFMRRRHRRELASQPEFVMTGKGEKLSSRSNSGRSTTSNTQSGAEKPSPFVTQKELPAIQSPPSTNSEWPSAQIGVAQPFTPQETTTRRPYNPPFSSQPREPRQYRNFSGPGPGPGPRPATSGRAVPPPSNRGDATSSPYRNRSNSTPGQGGLPPLRTDSLETPRTAPSPVPRSGPARSPMGLPGNPNPNPNPRPNPNTTHPNPSAAFRFRDPSPSMNHNARSQAPGRLAAPVPGAYNGASSISQYSPIVKTTPINSRGPGVKRGPPPAINTSSSLSNNKTGKPLPPLNSASPQGNVLTEENVRIAKLANSSSLAYTPAEPSPSPKLPPPATRSQLIPRDSLQEDKDNFFGGSIGGSEQGRGQTPNSQPGPYWVSSNRASIVSEADDYEDIEAKSDVSSLNEFERFDFGPDVDSRTGSAAGASLNYFASQNHSRNGGGGSGSGSGSPFGNAMHERW</sequence>
<feature type="compositionally biased region" description="Polar residues" evidence="1">
    <location>
        <begin position="24"/>
        <end position="34"/>
    </location>
</feature>
<gene>
    <name evidence="3" type="ORF">A1O3_09315</name>
</gene>
<evidence type="ECO:0000313" key="4">
    <source>
        <dbReference type="Proteomes" id="UP000019478"/>
    </source>
</evidence>
<keyword evidence="4" id="KW-1185">Reference proteome</keyword>
<dbReference type="EMBL" id="AMGY01000009">
    <property type="protein sequence ID" value="EXJ78154.1"/>
    <property type="molecule type" value="Genomic_DNA"/>
</dbReference>
<reference evidence="3 4" key="1">
    <citation type="submission" date="2013-03" db="EMBL/GenBank/DDBJ databases">
        <title>The Genome Sequence of Capronia epimyces CBS 606.96.</title>
        <authorList>
            <consortium name="The Broad Institute Genomics Platform"/>
            <person name="Cuomo C."/>
            <person name="de Hoog S."/>
            <person name="Gorbushina A."/>
            <person name="Walker B."/>
            <person name="Young S.K."/>
            <person name="Zeng Q."/>
            <person name="Gargeya S."/>
            <person name="Fitzgerald M."/>
            <person name="Haas B."/>
            <person name="Abouelleil A."/>
            <person name="Allen A.W."/>
            <person name="Alvarado L."/>
            <person name="Arachchi H.M."/>
            <person name="Berlin A.M."/>
            <person name="Chapman S.B."/>
            <person name="Gainer-Dewar J."/>
            <person name="Goldberg J."/>
            <person name="Griggs A."/>
            <person name="Gujja S."/>
            <person name="Hansen M."/>
            <person name="Howarth C."/>
            <person name="Imamovic A."/>
            <person name="Ireland A."/>
            <person name="Larimer J."/>
            <person name="McCowan C."/>
            <person name="Murphy C."/>
            <person name="Pearson M."/>
            <person name="Poon T.W."/>
            <person name="Priest M."/>
            <person name="Roberts A."/>
            <person name="Saif S."/>
            <person name="Shea T."/>
            <person name="Sisk P."/>
            <person name="Sykes S."/>
            <person name="Wortman J."/>
            <person name="Nusbaum C."/>
            <person name="Birren B."/>
        </authorList>
    </citation>
    <scope>NUCLEOTIDE SEQUENCE [LARGE SCALE GENOMIC DNA]</scope>
    <source>
        <strain evidence="3 4">CBS 606.96</strain>
    </source>
</reference>
<feature type="region of interest" description="Disordered" evidence="1">
    <location>
        <begin position="589"/>
        <end position="617"/>
    </location>
</feature>
<feature type="compositionally biased region" description="Polar residues" evidence="1">
    <location>
        <begin position="241"/>
        <end position="260"/>
    </location>
</feature>
<feature type="compositionally biased region" description="Polar residues" evidence="1">
    <location>
        <begin position="525"/>
        <end position="538"/>
    </location>
</feature>
<feature type="compositionally biased region" description="Low complexity" evidence="1">
    <location>
        <begin position="189"/>
        <end position="204"/>
    </location>
</feature>
<feature type="region of interest" description="Disordered" evidence="1">
    <location>
        <begin position="182"/>
        <end position="212"/>
    </location>
</feature>
<evidence type="ECO:0000313" key="3">
    <source>
        <dbReference type="EMBL" id="EXJ78154.1"/>
    </source>
</evidence>
<feature type="compositionally biased region" description="Polar residues" evidence="1">
    <location>
        <begin position="450"/>
        <end position="460"/>
    </location>
</feature>
<evidence type="ECO:0000256" key="1">
    <source>
        <dbReference type="SAM" id="MobiDB-lite"/>
    </source>
</evidence>
<feature type="compositionally biased region" description="Polar residues" evidence="1">
    <location>
        <begin position="431"/>
        <end position="442"/>
    </location>
</feature>
<feature type="compositionally biased region" description="Polar residues" evidence="1">
    <location>
        <begin position="294"/>
        <end position="309"/>
    </location>
</feature>
<name>W9Y6V3_9EURO</name>
<dbReference type="OrthoDB" id="4159993at2759"/>
<feature type="compositionally biased region" description="Gly residues" evidence="1">
    <location>
        <begin position="596"/>
        <end position="607"/>
    </location>
</feature>
<feature type="region of interest" description="Disordered" evidence="1">
    <location>
        <begin position="1"/>
        <end position="34"/>
    </location>
</feature>
<accession>W9Y6V3</accession>
<keyword evidence="2" id="KW-0812">Transmembrane</keyword>
<dbReference type="GeneID" id="19173399"/>
<feature type="transmembrane region" description="Helical" evidence="2">
    <location>
        <begin position="141"/>
        <end position="163"/>
    </location>
</feature>
<dbReference type="Proteomes" id="UP000019478">
    <property type="component" value="Unassembled WGS sequence"/>
</dbReference>
<organism evidence="3 4">
    <name type="scientific">Capronia epimyces CBS 606.96</name>
    <dbReference type="NCBI Taxonomy" id="1182542"/>
    <lineage>
        <taxon>Eukaryota</taxon>
        <taxon>Fungi</taxon>
        <taxon>Dikarya</taxon>
        <taxon>Ascomycota</taxon>
        <taxon>Pezizomycotina</taxon>
        <taxon>Eurotiomycetes</taxon>
        <taxon>Chaetothyriomycetidae</taxon>
        <taxon>Chaetothyriales</taxon>
        <taxon>Herpotrichiellaceae</taxon>
        <taxon>Capronia</taxon>
    </lineage>
</organism>
<feature type="compositionally biased region" description="Pro residues" evidence="1">
    <location>
        <begin position="481"/>
        <end position="492"/>
    </location>
</feature>
<feature type="compositionally biased region" description="Basic residues" evidence="1">
    <location>
        <begin position="1"/>
        <end position="13"/>
    </location>
</feature>
<feature type="compositionally biased region" description="Pro residues" evidence="1">
    <location>
        <begin position="347"/>
        <end position="357"/>
    </location>
</feature>